<evidence type="ECO:0000256" key="2">
    <source>
        <dbReference type="ARBA" id="ARBA00022448"/>
    </source>
</evidence>
<dbReference type="PROSITE" id="PS50893">
    <property type="entry name" value="ABC_TRANSPORTER_2"/>
    <property type="match status" value="1"/>
</dbReference>
<reference evidence="6" key="1">
    <citation type="journal article" date="2014" name="Int. J. Syst. Evol. Microbiol.">
        <title>Complete genome sequence of Corynebacterium casei LMG S-19264T (=DSM 44701T), isolated from a smear-ripened cheese.</title>
        <authorList>
            <consortium name="US DOE Joint Genome Institute (JGI-PGF)"/>
            <person name="Walter F."/>
            <person name="Albersmeier A."/>
            <person name="Kalinowski J."/>
            <person name="Ruckert C."/>
        </authorList>
    </citation>
    <scope>NUCLEOTIDE SEQUENCE</scope>
    <source>
        <strain evidence="6">CGMCC 1.15760</strain>
    </source>
</reference>
<keyword evidence="7" id="KW-1185">Reference proteome</keyword>
<dbReference type="GO" id="GO:0098796">
    <property type="term" value="C:membrane protein complex"/>
    <property type="evidence" value="ECO:0007669"/>
    <property type="project" value="UniProtKB-ARBA"/>
</dbReference>
<dbReference type="InterPro" id="IPR027417">
    <property type="entry name" value="P-loop_NTPase"/>
</dbReference>
<dbReference type="SMART" id="SM00382">
    <property type="entry name" value="AAA"/>
    <property type="match status" value="1"/>
</dbReference>
<reference evidence="6" key="2">
    <citation type="submission" date="2020-09" db="EMBL/GenBank/DDBJ databases">
        <authorList>
            <person name="Sun Q."/>
            <person name="Zhou Y."/>
        </authorList>
    </citation>
    <scope>NUCLEOTIDE SEQUENCE</scope>
    <source>
        <strain evidence="6">CGMCC 1.15760</strain>
    </source>
</reference>
<dbReference type="PROSITE" id="PS00211">
    <property type="entry name" value="ABC_TRANSPORTER_1"/>
    <property type="match status" value="1"/>
</dbReference>
<dbReference type="PANTHER" id="PTHR42798">
    <property type="entry name" value="LIPOPROTEIN-RELEASING SYSTEM ATP-BINDING PROTEIN LOLD"/>
    <property type="match status" value="1"/>
</dbReference>
<organism evidence="6 7">
    <name type="scientific">Lysinibacillus alkalisoli</name>
    <dbReference type="NCBI Taxonomy" id="1911548"/>
    <lineage>
        <taxon>Bacteria</taxon>
        <taxon>Bacillati</taxon>
        <taxon>Bacillota</taxon>
        <taxon>Bacilli</taxon>
        <taxon>Bacillales</taxon>
        <taxon>Bacillaceae</taxon>
        <taxon>Lysinibacillus</taxon>
    </lineage>
</organism>
<dbReference type="AlphaFoldDB" id="A0A917LDL1"/>
<protein>
    <submittedName>
        <fullName evidence="6">ABC transporter ATP-binding protein</fullName>
    </submittedName>
</protein>
<dbReference type="FunFam" id="3.40.50.300:FF:000032">
    <property type="entry name" value="Export ABC transporter ATP-binding protein"/>
    <property type="match status" value="1"/>
</dbReference>
<keyword evidence="2" id="KW-0813">Transport</keyword>
<accession>A0A917LDL1</accession>
<dbReference type="CDD" id="cd03255">
    <property type="entry name" value="ABC_MJ0796_LolCDE_FtsE"/>
    <property type="match status" value="1"/>
</dbReference>
<dbReference type="Pfam" id="PF00005">
    <property type="entry name" value="ABC_tran"/>
    <property type="match status" value="1"/>
</dbReference>
<dbReference type="PANTHER" id="PTHR42798:SF7">
    <property type="entry name" value="ALPHA-D-RIBOSE 1-METHYLPHOSPHONATE 5-TRIPHOSPHATE SYNTHASE SUBUNIT PHNL"/>
    <property type="match status" value="1"/>
</dbReference>
<sequence length="270" mass="30320">MMTSNPLKTMMNNIPVPTSQLIEVIQVKGMTKTFQHESHQVTALQDVNFTIYQGEMVAIMGTSGSGKSTLLQMIGAIDAPTSGQILIRGEQANIYQEPQATLFRRDNIGFVFQSFELLEDLTVADNVAMPLILQDMPHKEIETRVNEVLTQVEMLQWRTHLPAELSGGQQQRVAIARALIARPPILLADEPTGALDFNTTNTILALLQTIQTKKQQTMIIVTHDAYVASYADRVLFFHDGRIVDHYDNERNEYDVGHILEKFKQIARGDV</sequence>
<dbReference type="GO" id="GO:0016887">
    <property type="term" value="F:ATP hydrolysis activity"/>
    <property type="evidence" value="ECO:0007669"/>
    <property type="project" value="InterPro"/>
</dbReference>
<evidence type="ECO:0000256" key="1">
    <source>
        <dbReference type="ARBA" id="ARBA00005417"/>
    </source>
</evidence>
<comment type="similarity">
    <text evidence="1">Belongs to the ABC transporter superfamily.</text>
</comment>
<gene>
    <name evidence="6" type="ORF">GCM10007425_07030</name>
</gene>
<dbReference type="InterPro" id="IPR003439">
    <property type="entry name" value="ABC_transporter-like_ATP-bd"/>
</dbReference>
<evidence type="ECO:0000256" key="3">
    <source>
        <dbReference type="ARBA" id="ARBA00022741"/>
    </source>
</evidence>
<dbReference type="InterPro" id="IPR003593">
    <property type="entry name" value="AAA+_ATPase"/>
</dbReference>
<dbReference type="Gene3D" id="3.40.50.300">
    <property type="entry name" value="P-loop containing nucleotide triphosphate hydrolases"/>
    <property type="match status" value="1"/>
</dbReference>
<comment type="caution">
    <text evidence="6">The sequence shown here is derived from an EMBL/GenBank/DDBJ whole genome shotgun (WGS) entry which is preliminary data.</text>
</comment>
<evidence type="ECO:0000313" key="7">
    <source>
        <dbReference type="Proteomes" id="UP000616608"/>
    </source>
</evidence>
<dbReference type="InterPro" id="IPR017871">
    <property type="entry name" value="ABC_transporter-like_CS"/>
</dbReference>
<dbReference type="GO" id="GO:0005524">
    <property type="term" value="F:ATP binding"/>
    <property type="evidence" value="ECO:0007669"/>
    <property type="project" value="UniProtKB-KW"/>
</dbReference>
<dbReference type="EMBL" id="BMJT01000002">
    <property type="protein sequence ID" value="GGG15325.1"/>
    <property type="molecule type" value="Genomic_DNA"/>
</dbReference>
<feature type="domain" description="ABC transporter" evidence="5">
    <location>
        <begin position="25"/>
        <end position="264"/>
    </location>
</feature>
<evidence type="ECO:0000313" key="6">
    <source>
        <dbReference type="EMBL" id="GGG15325.1"/>
    </source>
</evidence>
<dbReference type="InterPro" id="IPR017911">
    <property type="entry name" value="MacB-like_ATP-bd"/>
</dbReference>
<dbReference type="GO" id="GO:0022857">
    <property type="term" value="F:transmembrane transporter activity"/>
    <property type="evidence" value="ECO:0007669"/>
    <property type="project" value="UniProtKB-ARBA"/>
</dbReference>
<dbReference type="Proteomes" id="UP000616608">
    <property type="component" value="Unassembled WGS sequence"/>
</dbReference>
<keyword evidence="4 6" id="KW-0067">ATP-binding</keyword>
<evidence type="ECO:0000259" key="5">
    <source>
        <dbReference type="PROSITE" id="PS50893"/>
    </source>
</evidence>
<evidence type="ECO:0000256" key="4">
    <source>
        <dbReference type="ARBA" id="ARBA00022840"/>
    </source>
</evidence>
<keyword evidence="3" id="KW-0547">Nucleotide-binding</keyword>
<name>A0A917LDL1_9BACI</name>
<dbReference type="SUPFAM" id="SSF52540">
    <property type="entry name" value="P-loop containing nucleoside triphosphate hydrolases"/>
    <property type="match status" value="1"/>
</dbReference>
<proteinExistence type="inferred from homology"/>